<organism evidence="3 4">
    <name type="scientific">Candidatus Opimibacter skivensis</name>
    <dbReference type="NCBI Taxonomy" id="2982028"/>
    <lineage>
        <taxon>Bacteria</taxon>
        <taxon>Pseudomonadati</taxon>
        <taxon>Bacteroidota</taxon>
        <taxon>Saprospiria</taxon>
        <taxon>Saprospirales</taxon>
        <taxon>Saprospiraceae</taxon>
        <taxon>Candidatus Opimibacter</taxon>
    </lineage>
</organism>
<dbReference type="InterPro" id="IPR027828">
    <property type="entry name" value="DUF4465"/>
</dbReference>
<name>A0A9D7SWP8_9BACT</name>
<feature type="domain" description="Secretion system C-terminal sorting" evidence="2">
    <location>
        <begin position="254"/>
        <end position="310"/>
    </location>
</feature>
<accession>A0A9D7SWP8</accession>
<evidence type="ECO:0000259" key="2">
    <source>
        <dbReference type="Pfam" id="PF18962"/>
    </source>
</evidence>
<evidence type="ECO:0000313" key="4">
    <source>
        <dbReference type="Proteomes" id="UP000808337"/>
    </source>
</evidence>
<dbReference type="Pfam" id="PF18962">
    <property type="entry name" value="Por_Secre_tail"/>
    <property type="match status" value="1"/>
</dbReference>
<sequence length="318" mass="34459">MVKFGFALILSLSLGNCLSQVVAGFENFNLKQGEYRNDASPNHGFQSGSIELPNDYNDEFNYWSGFAISADTNTTTPGFTNQYSAIAGGGALGTTAYAVGYVYDNILVRLTGKAIGKPMIGMYVTNSTYAALSMKDGDGFAKKFGGESGMDPDFFLLTIKKYAGGAIADDSINVYLADYRSPNSSKDYILTDWKYVDLSTIGEVDSLVLRLSSSDVGIFGMNTPAYLCIDQVSTDNLLSASLLSDTKASITLSPNPVSETLYIDLPTKGKCTIFNVQGRVMWSNALEAGQHQVSVIDFPKGVYFVNLNDRYASRFSID</sequence>
<feature type="chain" id="PRO_5039329557" evidence="1">
    <location>
        <begin position="24"/>
        <end position="318"/>
    </location>
</feature>
<dbReference type="NCBIfam" id="TIGR04183">
    <property type="entry name" value="Por_Secre_tail"/>
    <property type="match status" value="1"/>
</dbReference>
<dbReference type="Gene3D" id="2.60.120.1350">
    <property type="entry name" value="Protein of unknown function DUF4465"/>
    <property type="match status" value="1"/>
</dbReference>
<evidence type="ECO:0000313" key="3">
    <source>
        <dbReference type="EMBL" id="MBK9984603.1"/>
    </source>
</evidence>
<dbReference type="Proteomes" id="UP000808337">
    <property type="component" value="Unassembled WGS sequence"/>
</dbReference>
<keyword evidence="1" id="KW-0732">Signal</keyword>
<dbReference type="AlphaFoldDB" id="A0A9D7SWP8"/>
<dbReference type="EMBL" id="JADKGY010000030">
    <property type="protein sequence ID" value="MBK9984603.1"/>
    <property type="molecule type" value="Genomic_DNA"/>
</dbReference>
<gene>
    <name evidence="3" type="ORF">IPP15_19940</name>
</gene>
<dbReference type="Pfam" id="PF14717">
    <property type="entry name" value="DUF4465"/>
    <property type="match status" value="1"/>
</dbReference>
<proteinExistence type="predicted"/>
<dbReference type="InterPro" id="IPR026444">
    <property type="entry name" value="Secre_tail"/>
</dbReference>
<evidence type="ECO:0000256" key="1">
    <source>
        <dbReference type="SAM" id="SignalP"/>
    </source>
</evidence>
<reference evidence="3 4" key="1">
    <citation type="submission" date="2020-10" db="EMBL/GenBank/DDBJ databases">
        <title>Connecting structure to function with the recovery of over 1000 high-quality activated sludge metagenome-assembled genomes encoding full-length rRNA genes using long-read sequencing.</title>
        <authorList>
            <person name="Singleton C.M."/>
            <person name="Petriglieri F."/>
            <person name="Kristensen J.M."/>
            <person name="Kirkegaard R.H."/>
            <person name="Michaelsen T.Y."/>
            <person name="Andersen M.H."/>
            <person name="Karst S.M."/>
            <person name="Dueholm M.S."/>
            <person name="Nielsen P.H."/>
            <person name="Albertsen M."/>
        </authorList>
    </citation>
    <scope>NUCLEOTIDE SEQUENCE [LARGE SCALE GENOMIC DNA]</scope>
    <source>
        <strain evidence="3">Ribe_18-Q3-R11-54_MAXAC.273</strain>
    </source>
</reference>
<feature type="signal peptide" evidence="1">
    <location>
        <begin position="1"/>
        <end position="23"/>
    </location>
</feature>
<protein>
    <submittedName>
        <fullName evidence="3">DUF4465 domain-containing protein</fullName>
    </submittedName>
</protein>
<comment type="caution">
    <text evidence="3">The sequence shown here is derived from an EMBL/GenBank/DDBJ whole genome shotgun (WGS) entry which is preliminary data.</text>
</comment>